<dbReference type="EMBL" id="MFLA01000010">
    <property type="protein sequence ID" value="OGG60373.1"/>
    <property type="molecule type" value="Genomic_DNA"/>
</dbReference>
<keyword evidence="5" id="KW-0378">Hydrolase</keyword>
<dbReference type="CDD" id="cd03427">
    <property type="entry name" value="NUDIX_MTH1_Nudt1"/>
    <property type="match status" value="1"/>
</dbReference>
<dbReference type="SUPFAM" id="SSF55811">
    <property type="entry name" value="Nudix"/>
    <property type="match status" value="1"/>
</dbReference>
<dbReference type="AlphaFoldDB" id="A0A1F6DG18"/>
<dbReference type="PROSITE" id="PS00893">
    <property type="entry name" value="NUDIX_BOX"/>
    <property type="match status" value="1"/>
</dbReference>
<name>A0A1F6DG18_9BACT</name>
<keyword evidence="6" id="KW-0460">Magnesium</keyword>
<evidence type="ECO:0000256" key="21">
    <source>
        <dbReference type="ARBA" id="ARBA00053094"/>
    </source>
</evidence>
<evidence type="ECO:0000256" key="12">
    <source>
        <dbReference type="ARBA" id="ARBA00026218"/>
    </source>
</evidence>
<comment type="catalytic activity">
    <reaction evidence="19">
        <text>O(6)-methyl-dGTP + H2O = O(6)-methyl-dGMP + diphosphate + H(+)</text>
        <dbReference type="Rhea" id="RHEA:67600"/>
        <dbReference type="ChEBI" id="CHEBI:15377"/>
        <dbReference type="ChEBI" id="CHEBI:15378"/>
        <dbReference type="ChEBI" id="CHEBI:33019"/>
        <dbReference type="ChEBI" id="CHEBI:169974"/>
        <dbReference type="ChEBI" id="CHEBI:169975"/>
    </reaction>
    <physiologicalReaction direction="left-to-right" evidence="19">
        <dbReference type="Rhea" id="RHEA:67601"/>
    </physiologicalReaction>
</comment>
<gene>
    <name evidence="23" type="ORF">A2765_02910</name>
</gene>
<dbReference type="GO" id="GO:0042262">
    <property type="term" value="P:DNA protection"/>
    <property type="evidence" value="ECO:0007669"/>
    <property type="project" value="InterPro"/>
</dbReference>
<dbReference type="GO" id="GO:0008413">
    <property type="term" value="F:8-oxo-7,8-dihydroguanosine triphosphate pyrophosphatase activity"/>
    <property type="evidence" value="ECO:0007669"/>
    <property type="project" value="InterPro"/>
</dbReference>
<dbReference type="InterPro" id="IPR020084">
    <property type="entry name" value="NUDIX_hydrolase_CS"/>
</dbReference>
<evidence type="ECO:0000259" key="22">
    <source>
        <dbReference type="PROSITE" id="PS51462"/>
    </source>
</evidence>
<evidence type="ECO:0000256" key="10">
    <source>
        <dbReference type="ARBA" id="ARBA00024596"/>
    </source>
</evidence>
<dbReference type="Gene3D" id="3.90.79.10">
    <property type="entry name" value="Nucleoside Triphosphate Pyrophosphohydrolase"/>
    <property type="match status" value="1"/>
</dbReference>
<evidence type="ECO:0000256" key="5">
    <source>
        <dbReference type="ARBA" id="ARBA00022801"/>
    </source>
</evidence>
<comment type="catalytic activity">
    <reaction evidence="20">
        <text>N(6)-methyl-dATP + H2O = N(6)-methyl-dAMP + diphosphate + H(+)</text>
        <dbReference type="Rhea" id="RHEA:67604"/>
        <dbReference type="ChEBI" id="CHEBI:15377"/>
        <dbReference type="ChEBI" id="CHEBI:15378"/>
        <dbReference type="ChEBI" id="CHEBI:33019"/>
        <dbReference type="ChEBI" id="CHEBI:169976"/>
        <dbReference type="ChEBI" id="CHEBI:172872"/>
    </reaction>
    <physiologicalReaction direction="left-to-right" evidence="20">
        <dbReference type="Rhea" id="RHEA:67605"/>
    </physiologicalReaction>
</comment>
<evidence type="ECO:0000256" key="14">
    <source>
        <dbReference type="ARBA" id="ARBA00030634"/>
    </source>
</evidence>
<proteinExistence type="inferred from homology"/>
<dbReference type="InterPro" id="IPR015797">
    <property type="entry name" value="NUDIX_hydrolase-like_dom_sf"/>
</dbReference>
<evidence type="ECO:0000256" key="16">
    <source>
        <dbReference type="ARBA" id="ARBA00031927"/>
    </source>
</evidence>
<sequence>MRQDTLVFLLKPETEEILLAMKKRGFGEGKFNGVGGKVAPGEAIEAGAVREAHEEIGVEIEPMNLEKVAELQFSFQGKPDWSIHCHTFICRTWKGLPRESDEMAPQWFPISGIPYERMWIDDKYWLPLVLEGWKLDARFHFNPDGSEILSKSIVRIE</sequence>
<protein>
    <recommendedName>
        <fullName evidence="12">Oxidized purine nucleoside triphosphate hydrolase</fullName>
        <ecNumber evidence="11">3.6.1.56</ecNumber>
    </recommendedName>
    <alternativeName>
        <fullName evidence="16">2-hydroxy-dATP diphosphatase</fullName>
    </alternativeName>
    <alternativeName>
        <fullName evidence="15">7,8-dihydro-8-oxoguanine triphosphatase</fullName>
    </alternativeName>
    <alternativeName>
        <fullName evidence="14">8-oxo-dGTPase</fullName>
    </alternativeName>
    <alternativeName>
        <fullName evidence="17">Methylated purine nucleoside triphosphate hydrolase</fullName>
    </alternativeName>
    <alternativeName>
        <fullName evidence="13">Nucleoside diphosphate-linked moiety X motif 1</fullName>
    </alternativeName>
</protein>
<organism evidence="23 24">
    <name type="scientific">Candidatus Kaiserbacteria bacterium RIFCSPHIGHO2_01_FULL_56_24</name>
    <dbReference type="NCBI Taxonomy" id="1798487"/>
    <lineage>
        <taxon>Bacteria</taxon>
        <taxon>Candidatus Kaiseribacteriota</taxon>
    </lineage>
</organism>
<comment type="catalytic activity">
    <reaction evidence="18">
        <text>N(6)-methyl-ATP + H2O = N(6)-methyl-AMP + diphosphate + H(+)</text>
        <dbReference type="Rhea" id="RHEA:67608"/>
        <dbReference type="ChEBI" id="CHEBI:15377"/>
        <dbReference type="ChEBI" id="CHEBI:15378"/>
        <dbReference type="ChEBI" id="CHEBI:33019"/>
        <dbReference type="ChEBI" id="CHEBI:144842"/>
        <dbReference type="ChEBI" id="CHEBI:172873"/>
    </reaction>
    <physiologicalReaction direction="left-to-right" evidence="18">
        <dbReference type="Rhea" id="RHEA:67609"/>
    </physiologicalReaction>
</comment>
<evidence type="ECO:0000256" key="15">
    <source>
        <dbReference type="ARBA" id="ARBA00030682"/>
    </source>
</evidence>
<dbReference type="GO" id="GO:0046872">
    <property type="term" value="F:metal ion binding"/>
    <property type="evidence" value="ECO:0007669"/>
    <property type="project" value="UniProtKB-KW"/>
</dbReference>
<evidence type="ECO:0000256" key="9">
    <source>
        <dbReference type="ARBA" id="ARBA00024486"/>
    </source>
</evidence>
<dbReference type="GO" id="GO:0005737">
    <property type="term" value="C:cytoplasm"/>
    <property type="evidence" value="ECO:0007669"/>
    <property type="project" value="TreeGrafter"/>
</dbReference>
<dbReference type="InterPro" id="IPR000086">
    <property type="entry name" value="NUDIX_hydrolase_dom"/>
</dbReference>
<comment type="function">
    <text evidence="21">Oxidized purine nucleoside triphosphate hydrolase which is a prominent sanitizer of the oxidized nucleotide pool. Catalyzes the hydrolysis of 2-oxo-dATP (2-hydroxy-dATP) into 2-oxo-dAMP. Also has a significant hydrolase activity toward 2-oxo-ATP, 8-oxo-dGTP and 8-oxo-dATP. Through the hydrolysis of oxidized purine nucleoside triphosphates, prevents their incorporation into DNA and the subsequent transversions A:T to C:G and G:C to T:A. Also catalyzes the hydrolysis of methylated purine nucleoside triphosphate preventing their integration into DNA. Through this antimutagenic activity protects cells from oxidative stress.</text>
</comment>
<evidence type="ECO:0000256" key="20">
    <source>
        <dbReference type="ARBA" id="ARBA00049032"/>
    </source>
</evidence>
<evidence type="ECO:0000256" key="13">
    <source>
        <dbReference type="ARBA" id="ARBA00029673"/>
    </source>
</evidence>
<comment type="catalytic activity">
    <reaction evidence="10">
        <text>2-oxo-ATP + H2O = 2-oxo-AMP + diphosphate + H(+)</text>
        <dbReference type="Rhea" id="RHEA:67392"/>
        <dbReference type="ChEBI" id="CHEBI:15377"/>
        <dbReference type="ChEBI" id="CHEBI:15378"/>
        <dbReference type="ChEBI" id="CHEBI:33019"/>
        <dbReference type="ChEBI" id="CHEBI:71395"/>
        <dbReference type="ChEBI" id="CHEBI:172878"/>
    </reaction>
    <physiologicalReaction direction="left-to-right" evidence="10">
        <dbReference type="Rhea" id="RHEA:67393"/>
    </physiologicalReaction>
</comment>
<dbReference type="PANTHER" id="PTHR43758">
    <property type="entry name" value="7,8-DIHYDRO-8-OXOGUANINE TRIPHOSPHATASE"/>
    <property type="match status" value="1"/>
</dbReference>
<evidence type="ECO:0000313" key="23">
    <source>
        <dbReference type="EMBL" id="OGG60373.1"/>
    </source>
</evidence>
<evidence type="ECO:0000256" key="7">
    <source>
        <dbReference type="ARBA" id="ARBA00024448"/>
    </source>
</evidence>
<accession>A0A1F6DG18</accession>
<dbReference type="Proteomes" id="UP000176377">
    <property type="component" value="Unassembled WGS sequence"/>
</dbReference>
<evidence type="ECO:0000256" key="1">
    <source>
        <dbReference type="ARBA" id="ARBA00001946"/>
    </source>
</evidence>
<evidence type="ECO:0000256" key="8">
    <source>
        <dbReference type="ARBA" id="ARBA00024459"/>
    </source>
</evidence>
<reference evidence="23 24" key="1">
    <citation type="journal article" date="2016" name="Nat. Commun.">
        <title>Thousands of microbial genomes shed light on interconnected biogeochemical processes in an aquifer system.</title>
        <authorList>
            <person name="Anantharaman K."/>
            <person name="Brown C.T."/>
            <person name="Hug L.A."/>
            <person name="Sharon I."/>
            <person name="Castelle C.J."/>
            <person name="Probst A.J."/>
            <person name="Thomas B.C."/>
            <person name="Singh A."/>
            <person name="Wilkins M.J."/>
            <person name="Karaoz U."/>
            <person name="Brodie E.L."/>
            <person name="Williams K.H."/>
            <person name="Hubbard S.S."/>
            <person name="Banfield J.F."/>
        </authorList>
    </citation>
    <scope>NUCLEOTIDE SEQUENCE [LARGE SCALE GENOMIC DNA]</scope>
</reference>
<evidence type="ECO:0000256" key="4">
    <source>
        <dbReference type="ARBA" id="ARBA00022723"/>
    </source>
</evidence>
<evidence type="ECO:0000256" key="18">
    <source>
        <dbReference type="ARBA" id="ARBA00048002"/>
    </source>
</evidence>
<evidence type="ECO:0000256" key="2">
    <source>
        <dbReference type="ARBA" id="ARBA00005582"/>
    </source>
</evidence>
<comment type="similarity">
    <text evidence="2">Belongs to the Nudix hydrolase family.</text>
</comment>
<keyword evidence="4" id="KW-0479">Metal-binding</keyword>
<evidence type="ECO:0000256" key="19">
    <source>
        <dbReference type="ARBA" id="ARBA00048894"/>
    </source>
</evidence>
<comment type="catalytic activity">
    <reaction evidence="8">
        <text>2-oxo-dATP + H2O = 2-oxo-dAMP + diphosphate + H(+)</text>
        <dbReference type="Rhea" id="RHEA:31583"/>
        <dbReference type="ChEBI" id="CHEBI:15377"/>
        <dbReference type="ChEBI" id="CHEBI:15378"/>
        <dbReference type="ChEBI" id="CHEBI:33019"/>
        <dbReference type="ChEBI" id="CHEBI:63212"/>
        <dbReference type="ChEBI" id="CHEBI:77897"/>
        <dbReference type="EC" id="3.6.1.56"/>
    </reaction>
    <physiologicalReaction direction="left-to-right" evidence="8">
        <dbReference type="Rhea" id="RHEA:31584"/>
    </physiologicalReaction>
</comment>
<feature type="domain" description="Nudix hydrolase" evidence="22">
    <location>
        <begin position="1"/>
        <end position="131"/>
    </location>
</feature>
<comment type="caution">
    <text evidence="23">The sequence shown here is derived from an EMBL/GenBank/DDBJ whole genome shotgun (WGS) entry which is preliminary data.</text>
</comment>
<dbReference type="PROSITE" id="PS51462">
    <property type="entry name" value="NUDIX"/>
    <property type="match status" value="1"/>
</dbReference>
<evidence type="ECO:0000256" key="17">
    <source>
        <dbReference type="ARBA" id="ARBA00032071"/>
    </source>
</evidence>
<comment type="catalytic activity">
    <reaction evidence="7">
        <text>8-oxo-dATP + H2O = 8-oxo-dAMP + diphosphate + H(+)</text>
        <dbReference type="Rhea" id="RHEA:65396"/>
        <dbReference type="ChEBI" id="CHEBI:15377"/>
        <dbReference type="ChEBI" id="CHEBI:15378"/>
        <dbReference type="ChEBI" id="CHEBI:33019"/>
        <dbReference type="ChEBI" id="CHEBI:71361"/>
        <dbReference type="ChEBI" id="CHEBI:172871"/>
    </reaction>
    <physiologicalReaction direction="left-to-right" evidence="7">
        <dbReference type="Rhea" id="RHEA:65397"/>
    </physiologicalReaction>
</comment>
<dbReference type="PANTHER" id="PTHR43758:SF2">
    <property type="entry name" value="OXIDIZED PURINE NUCLEOSIDE TRIPHOSPHATE HYDROLASE"/>
    <property type="match status" value="1"/>
</dbReference>
<dbReference type="GO" id="GO:0008828">
    <property type="term" value="F:dATP diphosphatase activity"/>
    <property type="evidence" value="ECO:0007669"/>
    <property type="project" value="UniProtKB-EC"/>
</dbReference>
<comment type="cofactor">
    <cofactor evidence="1">
        <name>Mg(2+)</name>
        <dbReference type="ChEBI" id="CHEBI:18420"/>
    </cofactor>
</comment>
<comment type="catalytic activity">
    <reaction evidence="9">
        <text>8-oxo-dGTP + H2O = 8-oxo-dGMP + diphosphate + H(+)</text>
        <dbReference type="Rhea" id="RHEA:31575"/>
        <dbReference type="ChEBI" id="CHEBI:15377"/>
        <dbReference type="ChEBI" id="CHEBI:15378"/>
        <dbReference type="ChEBI" id="CHEBI:33019"/>
        <dbReference type="ChEBI" id="CHEBI:63224"/>
        <dbReference type="ChEBI" id="CHEBI:77896"/>
    </reaction>
    <physiologicalReaction direction="left-to-right" evidence="9">
        <dbReference type="Rhea" id="RHEA:31576"/>
    </physiologicalReaction>
</comment>
<dbReference type="PRINTS" id="PR01403">
    <property type="entry name" value="8OXTPHPHTASE"/>
</dbReference>
<evidence type="ECO:0000256" key="3">
    <source>
        <dbReference type="ARBA" id="ARBA00011245"/>
    </source>
</evidence>
<evidence type="ECO:0000313" key="24">
    <source>
        <dbReference type="Proteomes" id="UP000176377"/>
    </source>
</evidence>
<dbReference type="EC" id="3.6.1.56" evidence="11"/>
<evidence type="ECO:0000256" key="6">
    <source>
        <dbReference type="ARBA" id="ARBA00022842"/>
    </source>
</evidence>
<dbReference type="InterPro" id="IPR003563">
    <property type="entry name" value="8ODP"/>
</dbReference>
<comment type="subunit">
    <text evidence="3">Monomer.</text>
</comment>
<evidence type="ECO:0000256" key="11">
    <source>
        <dbReference type="ARBA" id="ARBA00026103"/>
    </source>
</evidence>
<dbReference type="Pfam" id="PF00293">
    <property type="entry name" value="NUDIX"/>
    <property type="match status" value="1"/>
</dbReference>